<dbReference type="GO" id="GO:0003723">
    <property type="term" value="F:RNA binding"/>
    <property type="evidence" value="ECO:0007669"/>
    <property type="project" value="UniProtKB-UniRule"/>
</dbReference>
<dbReference type="GO" id="GO:0006298">
    <property type="term" value="P:mismatch repair"/>
    <property type="evidence" value="ECO:0007669"/>
    <property type="project" value="TreeGrafter"/>
</dbReference>
<comment type="catalytic activity">
    <reaction evidence="1 14 15 16">
        <text>Endonucleolytic cleavage to 5'-phosphomonoester.</text>
        <dbReference type="EC" id="3.1.26.4"/>
    </reaction>
</comment>
<evidence type="ECO:0000256" key="15">
    <source>
        <dbReference type="PROSITE-ProRule" id="PRU01319"/>
    </source>
</evidence>
<keyword evidence="8 14" id="KW-0963">Cytoplasm</keyword>
<dbReference type="EMBL" id="META01000003">
    <property type="protein sequence ID" value="OGB74301.1"/>
    <property type="molecule type" value="Genomic_DNA"/>
</dbReference>
<name>A0A1F4NS82_UNCK3</name>
<dbReference type="InterPro" id="IPR012337">
    <property type="entry name" value="RNaseH-like_sf"/>
</dbReference>
<feature type="binding site" evidence="14 15">
    <location>
        <position position="30"/>
    </location>
    <ligand>
        <name>a divalent metal cation</name>
        <dbReference type="ChEBI" id="CHEBI:60240"/>
    </ligand>
</feature>
<comment type="cofactor">
    <cofactor evidence="2">
        <name>Mg(2+)</name>
        <dbReference type="ChEBI" id="CHEBI:18420"/>
    </cofactor>
</comment>
<dbReference type="InterPro" id="IPR001352">
    <property type="entry name" value="RNase_HII/HIII"/>
</dbReference>
<dbReference type="GO" id="GO:0032299">
    <property type="term" value="C:ribonuclease H2 complex"/>
    <property type="evidence" value="ECO:0007669"/>
    <property type="project" value="TreeGrafter"/>
</dbReference>
<keyword evidence="10 14" id="KW-0479">Metal-binding</keyword>
<evidence type="ECO:0000256" key="9">
    <source>
        <dbReference type="ARBA" id="ARBA00022722"/>
    </source>
</evidence>
<keyword evidence="9 14" id="KW-0540">Nuclease</keyword>
<evidence type="ECO:0000256" key="1">
    <source>
        <dbReference type="ARBA" id="ARBA00000077"/>
    </source>
</evidence>
<dbReference type="STRING" id="1798535.A2V68_00890"/>
<reference evidence="18 19" key="1">
    <citation type="journal article" date="2016" name="Nat. Commun.">
        <title>Thousands of microbial genomes shed light on interconnected biogeochemical processes in an aquifer system.</title>
        <authorList>
            <person name="Anantharaman K."/>
            <person name="Brown C.T."/>
            <person name="Hug L.A."/>
            <person name="Sharon I."/>
            <person name="Castelle C.J."/>
            <person name="Probst A.J."/>
            <person name="Thomas B.C."/>
            <person name="Singh A."/>
            <person name="Wilkins M.J."/>
            <person name="Karaoz U."/>
            <person name="Brodie E.L."/>
            <person name="Williams K.H."/>
            <person name="Hubbard S.S."/>
            <person name="Banfield J.F."/>
        </authorList>
    </citation>
    <scope>NUCLEOTIDE SEQUENCE [LARGE SCALE GENOMIC DNA]</scope>
</reference>
<evidence type="ECO:0000256" key="3">
    <source>
        <dbReference type="ARBA" id="ARBA00004065"/>
    </source>
</evidence>
<evidence type="ECO:0000256" key="13">
    <source>
        <dbReference type="ARBA" id="ARBA00023211"/>
    </source>
</evidence>
<dbReference type="GO" id="GO:0043137">
    <property type="term" value="P:DNA replication, removal of RNA primer"/>
    <property type="evidence" value="ECO:0007669"/>
    <property type="project" value="TreeGrafter"/>
</dbReference>
<comment type="function">
    <text evidence="3 14 16">Endonuclease that specifically degrades the RNA of RNA-DNA hybrids.</text>
</comment>
<dbReference type="PROSITE" id="PS51975">
    <property type="entry name" value="RNASE_H_2"/>
    <property type="match status" value="1"/>
</dbReference>
<evidence type="ECO:0000313" key="19">
    <source>
        <dbReference type="Proteomes" id="UP000176651"/>
    </source>
</evidence>
<evidence type="ECO:0000256" key="8">
    <source>
        <dbReference type="ARBA" id="ARBA00022490"/>
    </source>
</evidence>
<keyword evidence="11 14" id="KW-0255">Endonuclease</keyword>
<evidence type="ECO:0000256" key="2">
    <source>
        <dbReference type="ARBA" id="ARBA00001946"/>
    </source>
</evidence>
<dbReference type="AlphaFoldDB" id="A0A1F4NS82"/>
<evidence type="ECO:0000259" key="17">
    <source>
        <dbReference type="PROSITE" id="PS51975"/>
    </source>
</evidence>
<dbReference type="NCBIfam" id="NF000595">
    <property type="entry name" value="PRK00015.1-3"/>
    <property type="match status" value="1"/>
</dbReference>
<comment type="cofactor">
    <cofactor evidence="14 15">
        <name>Mn(2+)</name>
        <dbReference type="ChEBI" id="CHEBI:29035"/>
    </cofactor>
    <cofactor evidence="14 15">
        <name>Mg(2+)</name>
        <dbReference type="ChEBI" id="CHEBI:18420"/>
    </cofactor>
    <text evidence="14 15">Manganese or magnesium. Binds 1 divalent metal ion per monomer in the absence of substrate. May bind a second metal ion after substrate binding.</text>
</comment>
<keyword evidence="13 14" id="KW-0464">Manganese</keyword>
<keyword evidence="12 14" id="KW-0378">Hydrolase</keyword>
<feature type="domain" description="RNase H type-2" evidence="17">
    <location>
        <begin position="23"/>
        <end position="212"/>
    </location>
</feature>
<dbReference type="GO" id="GO:0030145">
    <property type="term" value="F:manganese ion binding"/>
    <property type="evidence" value="ECO:0007669"/>
    <property type="project" value="UniProtKB-UniRule"/>
</dbReference>
<comment type="subcellular location">
    <subcellularLocation>
        <location evidence="4 14">Cytoplasm</location>
    </subcellularLocation>
</comment>
<comment type="similarity">
    <text evidence="5 14 16">Belongs to the RNase HII family.</text>
</comment>
<dbReference type="InterPro" id="IPR024567">
    <property type="entry name" value="RNase_HII/HIII_dom"/>
</dbReference>
<dbReference type="EC" id="3.1.26.4" evidence="6 14"/>
<evidence type="ECO:0000256" key="14">
    <source>
        <dbReference type="HAMAP-Rule" id="MF_00052"/>
    </source>
</evidence>
<evidence type="ECO:0000256" key="16">
    <source>
        <dbReference type="RuleBase" id="RU003515"/>
    </source>
</evidence>
<organism evidence="18 19">
    <name type="scientific">candidate division Kazan bacterium RBG_13_50_9</name>
    <dbReference type="NCBI Taxonomy" id="1798535"/>
    <lineage>
        <taxon>Bacteria</taxon>
        <taxon>Bacteria division Kazan-3B-28</taxon>
    </lineage>
</organism>
<comment type="caution">
    <text evidence="18">The sequence shown here is derived from an EMBL/GenBank/DDBJ whole genome shotgun (WGS) entry which is preliminary data.</text>
</comment>
<evidence type="ECO:0000256" key="7">
    <source>
        <dbReference type="ARBA" id="ARBA00019179"/>
    </source>
</evidence>
<evidence type="ECO:0000256" key="5">
    <source>
        <dbReference type="ARBA" id="ARBA00007383"/>
    </source>
</evidence>
<protein>
    <recommendedName>
        <fullName evidence="7 14">Ribonuclease HII</fullName>
        <shortName evidence="14">RNase HII</shortName>
        <ecNumber evidence="6 14">3.1.26.4</ecNumber>
    </recommendedName>
</protein>
<dbReference type="PANTHER" id="PTHR10954">
    <property type="entry name" value="RIBONUCLEASE H2 SUBUNIT A"/>
    <property type="match status" value="1"/>
</dbReference>
<dbReference type="PANTHER" id="PTHR10954:SF18">
    <property type="entry name" value="RIBONUCLEASE HII"/>
    <property type="match status" value="1"/>
</dbReference>
<dbReference type="GO" id="GO:0004523">
    <property type="term" value="F:RNA-DNA hybrid ribonuclease activity"/>
    <property type="evidence" value="ECO:0007669"/>
    <property type="project" value="UniProtKB-UniRule"/>
</dbReference>
<dbReference type="InterPro" id="IPR036397">
    <property type="entry name" value="RNaseH_sf"/>
</dbReference>
<dbReference type="InterPro" id="IPR022898">
    <property type="entry name" value="RNase_HII"/>
</dbReference>
<gene>
    <name evidence="14" type="primary">rnhB</name>
    <name evidence="18" type="ORF">A2V68_00890</name>
</gene>
<dbReference type="HAMAP" id="MF_00052_B">
    <property type="entry name" value="RNase_HII_B"/>
    <property type="match status" value="1"/>
</dbReference>
<dbReference type="GO" id="GO:0005737">
    <property type="term" value="C:cytoplasm"/>
    <property type="evidence" value="ECO:0007669"/>
    <property type="project" value="UniProtKB-SubCell"/>
</dbReference>
<dbReference type="Proteomes" id="UP000176651">
    <property type="component" value="Unassembled WGS sequence"/>
</dbReference>
<dbReference type="CDD" id="cd07182">
    <property type="entry name" value="RNase_HII_bacteria_HII_like"/>
    <property type="match status" value="1"/>
</dbReference>
<evidence type="ECO:0000256" key="11">
    <source>
        <dbReference type="ARBA" id="ARBA00022759"/>
    </source>
</evidence>
<dbReference type="SUPFAM" id="SSF53098">
    <property type="entry name" value="Ribonuclease H-like"/>
    <property type="match status" value="1"/>
</dbReference>
<evidence type="ECO:0000256" key="4">
    <source>
        <dbReference type="ARBA" id="ARBA00004496"/>
    </source>
</evidence>
<evidence type="ECO:0000256" key="12">
    <source>
        <dbReference type="ARBA" id="ARBA00022801"/>
    </source>
</evidence>
<dbReference type="Gene3D" id="3.30.420.10">
    <property type="entry name" value="Ribonuclease H-like superfamily/Ribonuclease H"/>
    <property type="match status" value="1"/>
</dbReference>
<evidence type="ECO:0000256" key="6">
    <source>
        <dbReference type="ARBA" id="ARBA00012180"/>
    </source>
</evidence>
<feature type="binding site" evidence="14 15">
    <location>
        <position position="29"/>
    </location>
    <ligand>
        <name>a divalent metal cation</name>
        <dbReference type="ChEBI" id="CHEBI:60240"/>
    </ligand>
</feature>
<dbReference type="Pfam" id="PF01351">
    <property type="entry name" value="RNase_HII"/>
    <property type="match status" value="1"/>
</dbReference>
<evidence type="ECO:0000256" key="10">
    <source>
        <dbReference type="ARBA" id="ARBA00022723"/>
    </source>
</evidence>
<accession>A0A1F4NS82</accession>
<proteinExistence type="inferred from homology"/>
<feature type="binding site" evidence="14 15">
    <location>
        <position position="121"/>
    </location>
    <ligand>
        <name>a divalent metal cation</name>
        <dbReference type="ChEBI" id="CHEBI:60240"/>
    </ligand>
</feature>
<evidence type="ECO:0000313" key="18">
    <source>
        <dbReference type="EMBL" id="OGB74301.1"/>
    </source>
</evidence>
<sequence>MVAARQGKPNLKLERELQQEGHFIVAGVDEAGRGAWAGPVVAAAVVLPFLNRYYGIKDSKMLTQQQRERVLLKIYKLAVDVGIGIVENRELDEMGVGQASYLAMRRAVDNLSIDPSFVLVDGFKVGFAGVPSRGVIDGDERSVSIAAASIVAKVARDRIMEEINITAPGYGFNTNKGYGTAFHQSQVRKLGISSWHRTSFIPVRRRVSMQANLEMAQR</sequence>